<accession>A0A7T8JU19</accession>
<evidence type="ECO:0000256" key="1">
    <source>
        <dbReference type="SAM" id="MobiDB-lite"/>
    </source>
</evidence>
<sequence>MLLSPTSPPPVYKPAPNPTSPPLSYKSSPRPYTQLQFTIDNFEDIRSSVLNTHPYLYHYFE</sequence>
<protein>
    <submittedName>
        <fullName evidence="2">Uncharacterized protein</fullName>
    </submittedName>
</protein>
<feature type="compositionally biased region" description="Pro residues" evidence="1">
    <location>
        <begin position="1"/>
        <end position="21"/>
    </location>
</feature>
<reference evidence="3" key="1">
    <citation type="submission" date="2021-01" db="EMBL/GenBank/DDBJ databases">
        <title>Caligus Genome Assembly.</title>
        <authorList>
            <person name="Gallardo-Escarate C."/>
        </authorList>
    </citation>
    <scope>NUCLEOTIDE SEQUENCE [LARGE SCALE GENOMIC DNA]</scope>
</reference>
<evidence type="ECO:0000313" key="3">
    <source>
        <dbReference type="Proteomes" id="UP000595437"/>
    </source>
</evidence>
<evidence type="ECO:0000313" key="2">
    <source>
        <dbReference type="EMBL" id="QQP34584.1"/>
    </source>
</evidence>
<feature type="region of interest" description="Disordered" evidence="1">
    <location>
        <begin position="1"/>
        <end position="29"/>
    </location>
</feature>
<dbReference type="EMBL" id="CP045906">
    <property type="protein sequence ID" value="QQP34584.1"/>
    <property type="molecule type" value="Genomic_DNA"/>
</dbReference>
<name>A0A7T8JU19_CALRO</name>
<keyword evidence="3" id="KW-1185">Reference proteome</keyword>
<proteinExistence type="predicted"/>
<dbReference type="Proteomes" id="UP000595437">
    <property type="component" value="Chromosome 17"/>
</dbReference>
<dbReference type="AlphaFoldDB" id="A0A7T8JU19"/>
<organism evidence="2 3">
    <name type="scientific">Caligus rogercresseyi</name>
    <name type="common">Sea louse</name>
    <dbReference type="NCBI Taxonomy" id="217165"/>
    <lineage>
        <taxon>Eukaryota</taxon>
        <taxon>Metazoa</taxon>
        <taxon>Ecdysozoa</taxon>
        <taxon>Arthropoda</taxon>
        <taxon>Crustacea</taxon>
        <taxon>Multicrustacea</taxon>
        <taxon>Hexanauplia</taxon>
        <taxon>Copepoda</taxon>
        <taxon>Siphonostomatoida</taxon>
        <taxon>Caligidae</taxon>
        <taxon>Caligus</taxon>
    </lineage>
</organism>
<gene>
    <name evidence="2" type="ORF">FKW44_022519</name>
</gene>